<name>A0A915E6Z3_9BILA</name>
<organism evidence="2 3">
    <name type="scientific">Ditylenchus dipsaci</name>
    <dbReference type="NCBI Taxonomy" id="166011"/>
    <lineage>
        <taxon>Eukaryota</taxon>
        <taxon>Metazoa</taxon>
        <taxon>Ecdysozoa</taxon>
        <taxon>Nematoda</taxon>
        <taxon>Chromadorea</taxon>
        <taxon>Rhabditida</taxon>
        <taxon>Tylenchina</taxon>
        <taxon>Tylenchomorpha</taxon>
        <taxon>Sphaerularioidea</taxon>
        <taxon>Anguinidae</taxon>
        <taxon>Anguininae</taxon>
        <taxon>Ditylenchus</taxon>
    </lineage>
</organism>
<reference evidence="3" key="1">
    <citation type="submission" date="2022-11" db="UniProtKB">
        <authorList>
            <consortium name="WormBaseParasite"/>
        </authorList>
    </citation>
    <scope>IDENTIFICATION</scope>
</reference>
<protein>
    <submittedName>
        <fullName evidence="3">Ig-like domain-containing protein</fullName>
    </submittedName>
</protein>
<dbReference type="InterPro" id="IPR036179">
    <property type="entry name" value="Ig-like_dom_sf"/>
</dbReference>
<sequence length="272" mass="30068">MTEFESRKSSGLLSSEDDLCDSQPLTPLGQQLVTEIGDFYSIYCAAKLPSDKIVWTFPNLTQVVGSEHEFPIRNSKEQTHNFFGPSLSSAAVDSSPFLGGLFPPQQFSSQMLRKLMLRTTVTAEDAGKYLCHTESSKLHAGSKLLKLSVSRPTIAISVLEVGSHYVSVAWNGSLKIRASDRVGLSLDVKDGISGTVNRIIQLALYNPWHSYNVMRLKPLTNYTFCLVYRLNELDNTNKELTSSRSYTKAVWMLKHKLASASGTQSVPPLSSL</sequence>
<dbReference type="WBParaSite" id="jg26423">
    <property type="protein sequence ID" value="jg26423"/>
    <property type="gene ID" value="jg26423"/>
</dbReference>
<accession>A0A915E6Z3</accession>
<dbReference type="PROSITE" id="PS50835">
    <property type="entry name" value="IG_LIKE"/>
    <property type="match status" value="1"/>
</dbReference>
<evidence type="ECO:0000259" key="1">
    <source>
        <dbReference type="PROSITE" id="PS50835"/>
    </source>
</evidence>
<dbReference type="Proteomes" id="UP000887574">
    <property type="component" value="Unplaced"/>
</dbReference>
<evidence type="ECO:0000313" key="3">
    <source>
        <dbReference type="WBParaSite" id="jg26423"/>
    </source>
</evidence>
<dbReference type="SUPFAM" id="SSF48726">
    <property type="entry name" value="Immunoglobulin"/>
    <property type="match status" value="1"/>
</dbReference>
<dbReference type="InterPro" id="IPR007110">
    <property type="entry name" value="Ig-like_dom"/>
</dbReference>
<evidence type="ECO:0000313" key="2">
    <source>
        <dbReference type="Proteomes" id="UP000887574"/>
    </source>
</evidence>
<dbReference type="AlphaFoldDB" id="A0A915E6Z3"/>
<feature type="domain" description="Ig-like" evidence="1">
    <location>
        <begin position="27"/>
        <end position="150"/>
    </location>
</feature>
<proteinExistence type="predicted"/>
<keyword evidence="2" id="KW-1185">Reference proteome</keyword>